<dbReference type="RefSeq" id="WP_259136901.1">
    <property type="nucleotide sequence ID" value="NZ_JANUXX010000001.1"/>
</dbReference>
<evidence type="ECO:0000256" key="1">
    <source>
        <dbReference type="SAM" id="Phobius"/>
    </source>
</evidence>
<proteinExistence type="predicted"/>
<dbReference type="Proteomes" id="UP001206548">
    <property type="component" value="Unassembled WGS sequence"/>
</dbReference>
<accession>A0ABT2F5B1</accession>
<organism evidence="2 3">
    <name type="scientific">Streptococcus sciuri</name>
    <dbReference type="NCBI Taxonomy" id="2973939"/>
    <lineage>
        <taxon>Bacteria</taxon>
        <taxon>Bacillati</taxon>
        <taxon>Bacillota</taxon>
        <taxon>Bacilli</taxon>
        <taxon>Lactobacillales</taxon>
        <taxon>Streptococcaceae</taxon>
        <taxon>Streptococcus</taxon>
    </lineage>
</organism>
<sequence>MGSLILFFLGSGEIILFLVLLGFFTIFWIVVKITKAIYTIIEDYRLEKEDRKAKKDGLPW</sequence>
<name>A0ABT2F5B1_9STRE</name>
<dbReference type="EMBL" id="JANUXX010000001">
    <property type="protein sequence ID" value="MCS4487666.1"/>
    <property type="molecule type" value="Genomic_DNA"/>
</dbReference>
<gene>
    <name evidence="2" type="ORF">NXS10_01560</name>
</gene>
<evidence type="ECO:0000313" key="3">
    <source>
        <dbReference type="Proteomes" id="UP001206548"/>
    </source>
</evidence>
<keyword evidence="1" id="KW-0812">Transmembrane</keyword>
<evidence type="ECO:0000313" key="2">
    <source>
        <dbReference type="EMBL" id="MCS4487666.1"/>
    </source>
</evidence>
<protein>
    <submittedName>
        <fullName evidence="2">Uncharacterized protein</fullName>
    </submittedName>
</protein>
<keyword evidence="3" id="KW-1185">Reference proteome</keyword>
<comment type="caution">
    <text evidence="2">The sequence shown here is derived from an EMBL/GenBank/DDBJ whole genome shotgun (WGS) entry which is preliminary data.</text>
</comment>
<keyword evidence="1" id="KW-1133">Transmembrane helix</keyword>
<reference evidence="2 3" key="1">
    <citation type="journal article" date="2023" name="Int. J. Syst. Evol. Microbiol.">
        <title>Streptococcus sciuri sp. nov., Staphylococcus marylandisciuri sp. nov. and Staphylococcus americanisciuri sp. nov., isolated from faeces of eastern grey squirrel (Sciurus carolinensis).</title>
        <authorList>
            <person name="Volokhov D.V."/>
            <person name="Zagorodnyaya T.A."/>
            <person name="Furtak V.A."/>
            <person name="Nattanmai G."/>
            <person name="Randall L."/>
            <person name="Jose S."/>
            <person name="Gao Y."/>
            <person name="Eisenberg T."/>
            <person name="Delmonte P."/>
            <person name="Blom J."/>
            <person name="Mitchell K.K."/>
        </authorList>
    </citation>
    <scope>NUCLEOTIDE SEQUENCE [LARGE SCALE GENOMIC DNA]</scope>
    <source>
        <strain evidence="2 3">SQ9-PEA</strain>
    </source>
</reference>
<feature type="transmembrane region" description="Helical" evidence="1">
    <location>
        <begin position="6"/>
        <end position="31"/>
    </location>
</feature>
<keyword evidence="1" id="KW-0472">Membrane</keyword>